<evidence type="ECO:0000256" key="3">
    <source>
        <dbReference type="ARBA" id="ARBA00022723"/>
    </source>
</evidence>
<keyword evidence="8 10" id="KW-0411">Iron-sulfur</keyword>
<feature type="binding site" evidence="10">
    <location>
        <position position="182"/>
    </location>
    <ligand>
        <name>[4Fe-4S] cluster</name>
        <dbReference type="ChEBI" id="CHEBI:49883"/>
        <label>2</label>
    </ligand>
</feature>
<feature type="binding site" evidence="10">
    <location>
        <position position="139"/>
    </location>
    <ligand>
        <name>[4Fe-4S] cluster</name>
        <dbReference type="ChEBI" id="CHEBI:49883"/>
        <label>2</label>
    </ligand>
</feature>
<evidence type="ECO:0000256" key="4">
    <source>
        <dbReference type="ARBA" id="ARBA00022737"/>
    </source>
</evidence>
<evidence type="ECO:0000259" key="12">
    <source>
        <dbReference type="PROSITE" id="PS51379"/>
    </source>
</evidence>
<feature type="domain" description="4Fe-4S ferredoxin-type" evidence="12">
    <location>
        <begin position="163"/>
        <end position="192"/>
    </location>
</feature>
<feature type="domain" description="4Fe-4S" evidence="13">
    <location>
        <begin position="34"/>
        <end position="93"/>
    </location>
</feature>
<keyword evidence="2 10" id="KW-0004">4Fe-4S</keyword>
<dbReference type="Gene3D" id="3.30.70.20">
    <property type="match status" value="2"/>
</dbReference>
<keyword evidence="1 10" id="KW-0813">Transport</keyword>
<dbReference type="PROSITE" id="PS00198">
    <property type="entry name" value="4FE4S_FER_1"/>
    <property type="match status" value="2"/>
</dbReference>
<feature type="binding site" evidence="10">
    <location>
        <position position="76"/>
    </location>
    <ligand>
        <name>[4Fe-4S] cluster</name>
        <dbReference type="ChEBI" id="CHEBI:49883"/>
        <label>1</label>
    </ligand>
</feature>
<feature type="binding site" evidence="10">
    <location>
        <position position="175"/>
    </location>
    <ligand>
        <name>[4Fe-4S] cluster</name>
        <dbReference type="ChEBI" id="CHEBI:49883"/>
        <label>3</label>
    </ligand>
</feature>
<keyword evidence="11" id="KW-0812">Transmembrane</keyword>
<dbReference type="SUPFAM" id="SSF54862">
    <property type="entry name" value="4Fe-4S ferredoxins"/>
    <property type="match status" value="1"/>
</dbReference>
<keyword evidence="9 10" id="KW-0472">Membrane</keyword>
<dbReference type="InterPro" id="IPR010207">
    <property type="entry name" value="Elect_transpt_cplx_RnfB/RsxB"/>
</dbReference>
<dbReference type="GO" id="GO:0051539">
    <property type="term" value="F:4 iron, 4 sulfur cluster binding"/>
    <property type="evidence" value="ECO:0007669"/>
    <property type="project" value="UniProtKB-UniRule"/>
</dbReference>
<dbReference type="PANTHER" id="PTHR43560">
    <property type="entry name" value="ION-TRANSLOCATING OXIDOREDUCTASE COMPLEX SUBUNIT B"/>
    <property type="match status" value="1"/>
</dbReference>
<feature type="binding site" evidence="10">
    <location>
        <position position="143"/>
    </location>
    <ligand>
        <name>[4Fe-4S] cluster</name>
        <dbReference type="ChEBI" id="CHEBI:49883"/>
        <label>2</label>
    </ligand>
</feature>
<organism evidence="14 15">
    <name type="scientific">Candidatus Cellulosilyticum pullistercoris</name>
    <dbReference type="NCBI Taxonomy" id="2838521"/>
    <lineage>
        <taxon>Bacteria</taxon>
        <taxon>Bacillati</taxon>
        <taxon>Bacillota</taxon>
        <taxon>Clostridia</taxon>
        <taxon>Lachnospirales</taxon>
        <taxon>Cellulosilyticaceae</taxon>
        <taxon>Cellulosilyticum</taxon>
    </lineage>
</organism>
<dbReference type="PROSITE" id="PS51656">
    <property type="entry name" value="4FE4S"/>
    <property type="match status" value="1"/>
</dbReference>
<feature type="domain" description="4Fe-4S ferredoxin-type" evidence="12">
    <location>
        <begin position="237"/>
        <end position="267"/>
    </location>
</feature>
<keyword evidence="4 10" id="KW-0677">Repeat</keyword>
<comment type="subunit">
    <text evidence="10">The complex is composed of six subunits: RnfA, RnfB, RnfC, RnfD, RnfE and RnfG.</text>
</comment>
<evidence type="ECO:0000256" key="7">
    <source>
        <dbReference type="ARBA" id="ARBA00023004"/>
    </source>
</evidence>
<dbReference type="HAMAP" id="MF_00463">
    <property type="entry name" value="RsxB_RnfB"/>
    <property type="match status" value="1"/>
</dbReference>
<dbReference type="Gene3D" id="1.10.15.40">
    <property type="entry name" value="Electron transport complex subunit B, putative Fe-S cluster"/>
    <property type="match status" value="1"/>
</dbReference>
<reference evidence="14" key="2">
    <citation type="submission" date="2021-04" db="EMBL/GenBank/DDBJ databases">
        <authorList>
            <person name="Gilroy R."/>
        </authorList>
    </citation>
    <scope>NUCLEOTIDE SEQUENCE</scope>
    <source>
        <strain evidence="14">B5-657</strain>
    </source>
</reference>
<evidence type="ECO:0000259" key="13">
    <source>
        <dbReference type="PROSITE" id="PS51656"/>
    </source>
</evidence>
<dbReference type="Proteomes" id="UP000824229">
    <property type="component" value="Unassembled WGS sequence"/>
</dbReference>
<dbReference type="AlphaFoldDB" id="A0A9E2KAS2"/>
<sequence length="288" mass="29972">MNVSAILSPIITIGGMGLLFGLGLGMAAKKFAVPVDERVDSIKENLPGANCGGCGFAGCEAMAKSIASGESKINACPVCNEAQIKAIAKVMNMEADITEKKVAVLRCKGNTENAKQKFEYAGIATCQDAHLLGGGPKVCSYGCLGYGSCVAQCQFGAMHMEEGLPVIDREKCVGCGACERQCPRQVIHLVPVNSSYHVNCISKDKGKDVKAGCKVGCIGCGLCVKQCDVGAIVLKDNYAQIDASLCVACGKCSTKCPTNAISNLLDNLGKEHLPLAVSNQSLNEGISL</sequence>
<dbReference type="GO" id="GO:0022900">
    <property type="term" value="P:electron transport chain"/>
    <property type="evidence" value="ECO:0007669"/>
    <property type="project" value="UniProtKB-UniRule"/>
</dbReference>
<evidence type="ECO:0000256" key="2">
    <source>
        <dbReference type="ARBA" id="ARBA00022485"/>
    </source>
</evidence>
<evidence type="ECO:0000256" key="11">
    <source>
        <dbReference type="SAM" id="Phobius"/>
    </source>
</evidence>
<keyword evidence="6 10" id="KW-0249">Electron transport</keyword>
<dbReference type="InterPro" id="IPR050395">
    <property type="entry name" value="4Fe4S_Ferredoxin_RnfB"/>
</dbReference>
<dbReference type="InterPro" id="IPR007202">
    <property type="entry name" value="4Fe-4S_dom"/>
</dbReference>
<dbReference type="Pfam" id="PF12838">
    <property type="entry name" value="Fer4_7"/>
    <property type="match status" value="1"/>
</dbReference>
<evidence type="ECO:0000256" key="9">
    <source>
        <dbReference type="ARBA" id="ARBA00023136"/>
    </source>
</evidence>
<dbReference type="GO" id="GO:0009055">
    <property type="term" value="F:electron transfer activity"/>
    <property type="evidence" value="ECO:0007669"/>
    <property type="project" value="InterPro"/>
</dbReference>
<keyword evidence="11" id="KW-1133">Transmembrane helix</keyword>
<comment type="function">
    <text evidence="10">Part of a membrane-bound complex that couples electron transfer with translocation of ions across the membrane.</text>
</comment>
<evidence type="ECO:0000313" key="14">
    <source>
        <dbReference type="EMBL" id="MBU3803369.1"/>
    </source>
</evidence>
<feature type="binding site" evidence="10">
    <location>
        <position position="153"/>
    </location>
    <ligand>
        <name>[4Fe-4S] cluster</name>
        <dbReference type="ChEBI" id="CHEBI:49883"/>
        <label>3</label>
    </ligand>
</feature>
<proteinExistence type="inferred from homology"/>
<feature type="binding site" evidence="10">
    <location>
        <position position="59"/>
    </location>
    <ligand>
        <name>[4Fe-4S] cluster</name>
        <dbReference type="ChEBI" id="CHEBI:49883"/>
        <label>1</label>
    </ligand>
</feature>
<protein>
    <recommendedName>
        <fullName evidence="10">Ion-translocating oxidoreductase complex subunit B</fullName>
        <ecNumber evidence="10">7.-.-.-</ecNumber>
    </recommendedName>
    <alternativeName>
        <fullName evidence="10">Rnf electron transport complex subunit B</fullName>
    </alternativeName>
</protein>
<comment type="caution">
    <text evidence="10">Lacks conserved residue(s) required for the propagation of feature annotation.</text>
</comment>
<dbReference type="PROSITE" id="PS51379">
    <property type="entry name" value="4FE4S_FER_2"/>
    <property type="match status" value="3"/>
</dbReference>
<name>A0A9E2KAS2_9FIRM</name>
<comment type="similarity">
    <text evidence="10">Belongs to the 4Fe4S bacterial-type ferredoxin family. RnfB subfamily.</text>
</comment>
<dbReference type="EC" id="7.-.-.-" evidence="10"/>
<evidence type="ECO:0000256" key="8">
    <source>
        <dbReference type="ARBA" id="ARBA00023014"/>
    </source>
</evidence>
<gene>
    <name evidence="10" type="primary">rnfB</name>
    <name evidence="14" type="ORF">H9872_01230</name>
</gene>
<dbReference type="GO" id="GO:0005886">
    <property type="term" value="C:plasma membrane"/>
    <property type="evidence" value="ECO:0007669"/>
    <property type="project" value="UniProtKB-SubCell"/>
</dbReference>
<keyword evidence="3 10" id="KW-0479">Metal-binding</keyword>
<feature type="binding site" evidence="10">
    <location>
        <position position="51"/>
    </location>
    <ligand>
        <name>[4Fe-4S] cluster</name>
        <dbReference type="ChEBI" id="CHEBI:49883"/>
        <label>1</label>
    </ligand>
</feature>
<evidence type="ECO:0000256" key="1">
    <source>
        <dbReference type="ARBA" id="ARBA00022448"/>
    </source>
</evidence>
<accession>A0A9E2KAS2</accession>
<dbReference type="Pfam" id="PF04060">
    <property type="entry name" value="FeS"/>
    <property type="match status" value="1"/>
</dbReference>
<dbReference type="GO" id="GO:0046872">
    <property type="term" value="F:metal ion binding"/>
    <property type="evidence" value="ECO:0007669"/>
    <property type="project" value="UniProtKB-KW"/>
</dbReference>
<evidence type="ECO:0000256" key="10">
    <source>
        <dbReference type="HAMAP-Rule" id="MF_00463"/>
    </source>
</evidence>
<evidence type="ECO:0000256" key="5">
    <source>
        <dbReference type="ARBA" id="ARBA00022967"/>
    </source>
</evidence>
<dbReference type="Pfam" id="PF00037">
    <property type="entry name" value="Fer4"/>
    <property type="match status" value="1"/>
</dbReference>
<feature type="binding site" evidence="10">
    <location>
        <position position="178"/>
    </location>
    <ligand>
        <name>[4Fe-4S] cluster</name>
        <dbReference type="ChEBI" id="CHEBI:49883"/>
        <label>3</label>
    </ligand>
</feature>
<dbReference type="EMBL" id="JAHLFQ010000022">
    <property type="protein sequence ID" value="MBU3803369.1"/>
    <property type="molecule type" value="Genomic_DNA"/>
</dbReference>
<comment type="subcellular location">
    <subcellularLocation>
        <location evidence="10">Cell membrane</location>
    </subcellularLocation>
</comment>
<evidence type="ECO:0000313" key="15">
    <source>
        <dbReference type="Proteomes" id="UP000824229"/>
    </source>
</evidence>
<comment type="caution">
    <text evidence="14">The sequence shown here is derived from an EMBL/GenBank/DDBJ whole genome shotgun (WGS) entry which is preliminary data.</text>
</comment>
<comment type="cofactor">
    <cofactor evidence="10">
        <name>[4Fe-4S] cluster</name>
        <dbReference type="ChEBI" id="CHEBI:49883"/>
    </cofactor>
    <text evidence="10">Binds 3 [4Fe-4S] clusters.</text>
</comment>
<reference evidence="14" key="1">
    <citation type="journal article" date="2021" name="PeerJ">
        <title>Extensive microbial diversity within the chicken gut microbiome revealed by metagenomics and culture.</title>
        <authorList>
            <person name="Gilroy R."/>
            <person name="Ravi A."/>
            <person name="Getino M."/>
            <person name="Pursley I."/>
            <person name="Horton D.L."/>
            <person name="Alikhan N.F."/>
            <person name="Baker D."/>
            <person name="Gharbi K."/>
            <person name="Hall N."/>
            <person name="Watson M."/>
            <person name="Adriaenssens E.M."/>
            <person name="Foster-Nyarko E."/>
            <person name="Jarju S."/>
            <person name="Secka A."/>
            <person name="Antonio M."/>
            <person name="Oren A."/>
            <person name="Chaudhuri R.R."/>
            <person name="La Ragione R."/>
            <person name="Hildebrand F."/>
            <person name="Pallen M.J."/>
        </authorList>
    </citation>
    <scope>NUCLEOTIDE SEQUENCE</scope>
    <source>
        <strain evidence="14">B5-657</strain>
    </source>
</reference>
<keyword evidence="5 10" id="KW-1278">Translocase</keyword>
<feature type="binding site" evidence="10">
    <location>
        <position position="149"/>
    </location>
    <ligand>
        <name>[4Fe-4S] cluster</name>
        <dbReference type="ChEBI" id="CHEBI:49883"/>
        <label>2</label>
    </ligand>
</feature>
<dbReference type="CDD" id="cd10549">
    <property type="entry name" value="MtMvhB_like"/>
    <property type="match status" value="1"/>
</dbReference>
<dbReference type="InterPro" id="IPR017900">
    <property type="entry name" value="4Fe4S_Fe_S_CS"/>
</dbReference>
<feature type="domain" description="4Fe-4S ferredoxin-type" evidence="12">
    <location>
        <begin position="205"/>
        <end position="236"/>
    </location>
</feature>
<feature type="binding site" evidence="10">
    <location>
        <position position="172"/>
    </location>
    <ligand>
        <name>[4Fe-4S] cluster</name>
        <dbReference type="ChEBI" id="CHEBI:49883"/>
        <label>3</label>
    </ligand>
</feature>
<evidence type="ECO:0000256" key="6">
    <source>
        <dbReference type="ARBA" id="ARBA00022982"/>
    </source>
</evidence>
<feature type="region of interest" description="Hydrophobic" evidence="10">
    <location>
        <begin position="1"/>
        <end position="28"/>
    </location>
</feature>
<dbReference type="PANTHER" id="PTHR43560:SF1">
    <property type="entry name" value="ION-TRANSLOCATING OXIDOREDUCTASE COMPLEX SUBUNIT B"/>
    <property type="match status" value="1"/>
</dbReference>
<feature type="binding site" evidence="10">
    <location>
        <position position="54"/>
    </location>
    <ligand>
        <name>[4Fe-4S] cluster</name>
        <dbReference type="ChEBI" id="CHEBI:49883"/>
        <label>1</label>
    </ligand>
</feature>
<keyword evidence="10" id="KW-1003">Cell membrane</keyword>
<keyword evidence="7 10" id="KW-0408">Iron</keyword>
<dbReference type="InterPro" id="IPR017896">
    <property type="entry name" value="4Fe4S_Fe-S-bd"/>
</dbReference>
<feature type="transmembrane region" description="Helical" evidence="11">
    <location>
        <begin position="6"/>
        <end position="28"/>
    </location>
</feature>